<dbReference type="PANTHER" id="PTHR42305:SF1">
    <property type="entry name" value="MEMBRANE PROTEIN RV1733C-RELATED"/>
    <property type="match status" value="1"/>
</dbReference>
<dbReference type="InterPro" id="IPR039708">
    <property type="entry name" value="MT1774/Rv1733c-like"/>
</dbReference>
<reference evidence="2 3" key="1">
    <citation type="submission" date="2020-04" db="EMBL/GenBank/DDBJ databases">
        <title>Draft Genome Sequence of Streptomyces morookaense DSM 40503, an 8-azaguanine-producing strain.</title>
        <authorList>
            <person name="Qi J."/>
            <person name="Gao J.-M."/>
        </authorList>
    </citation>
    <scope>NUCLEOTIDE SEQUENCE [LARGE SCALE GENOMIC DNA]</scope>
    <source>
        <strain evidence="2 3">DSM 40503</strain>
    </source>
</reference>
<accession>A0A7Y7E7A1</accession>
<dbReference type="Proteomes" id="UP000587462">
    <property type="component" value="Unassembled WGS sequence"/>
</dbReference>
<dbReference type="EMBL" id="JABBXF010000029">
    <property type="protein sequence ID" value="NVK78768.1"/>
    <property type="molecule type" value="Genomic_DNA"/>
</dbReference>
<keyword evidence="1" id="KW-0472">Membrane</keyword>
<sequence>MNVRGTSRPRGPLPHRFRLRAANPLRRRSDRCQSWLGTCLLLLLILAVPTVPVLVAQDVYASEMRTLHAQSAQRHRIAARVTADAQGSSAGDSLQRAPVRWTDATGAARTGTADVPAGSAKGDRVSIWVDRAGRPAKPPMRREEALTAGWFAACLTGAGLVLVYCGARAALVGMLNRRRYARWEAEWEAVEPRWSGRSRG</sequence>
<feature type="transmembrane region" description="Helical" evidence="1">
    <location>
        <begin position="148"/>
        <end position="171"/>
    </location>
</feature>
<dbReference type="AlphaFoldDB" id="A0A7Y7E7A1"/>
<proteinExistence type="predicted"/>
<evidence type="ECO:0000256" key="1">
    <source>
        <dbReference type="SAM" id="Phobius"/>
    </source>
</evidence>
<evidence type="ECO:0000313" key="2">
    <source>
        <dbReference type="EMBL" id="NVK78768.1"/>
    </source>
</evidence>
<evidence type="ECO:0000313" key="3">
    <source>
        <dbReference type="Proteomes" id="UP000587462"/>
    </source>
</evidence>
<comment type="caution">
    <text evidence="2">The sequence shown here is derived from an EMBL/GenBank/DDBJ whole genome shotgun (WGS) entry which is preliminary data.</text>
</comment>
<keyword evidence="1" id="KW-0812">Transmembrane</keyword>
<keyword evidence="1" id="KW-1133">Transmembrane helix</keyword>
<dbReference type="RefSeq" id="WP_171081195.1">
    <property type="nucleotide sequence ID" value="NZ_BNBU01000006.1"/>
</dbReference>
<organism evidence="2 3">
    <name type="scientific">Streptomyces morookaense</name>
    <name type="common">Streptoverticillium morookaense</name>
    <dbReference type="NCBI Taxonomy" id="1970"/>
    <lineage>
        <taxon>Bacteria</taxon>
        <taxon>Bacillati</taxon>
        <taxon>Actinomycetota</taxon>
        <taxon>Actinomycetes</taxon>
        <taxon>Kitasatosporales</taxon>
        <taxon>Streptomycetaceae</taxon>
        <taxon>Streptomyces</taxon>
    </lineage>
</organism>
<name>A0A7Y7E7A1_STRMO</name>
<keyword evidence="3" id="KW-1185">Reference proteome</keyword>
<dbReference type="PANTHER" id="PTHR42305">
    <property type="entry name" value="MEMBRANE PROTEIN RV1733C-RELATED"/>
    <property type="match status" value="1"/>
</dbReference>
<feature type="transmembrane region" description="Helical" evidence="1">
    <location>
        <begin position="35"/>
        <end position="55"/>
    </location>
</feature>
<gene>
    <name evidence="2" type="ORF">HG542_13950</name>
</gene>
<protein>
    <submittedName>
        <fullName evidence="2">Uncharacterized protein</fullName>
    </submittedName>
</protein>